<feature type="region of interest" description="Disordered" evidence="1">
    <location>
        <begin position="1"/>
        <end position="22"/>
    </location>
</feature>
<name>M2QQ63_CERS8</name>
<dbReference type="OrthoDB" id="3341102at2759"/>
<protein>
    <recommendedName>
        <fullName evidence="4">DDE-1 domain-containing protein</fullName>
    </recommendedName>
</protein>
<dbReference type="EMBL" id="KB445803">
    <property type="protein sequence ID" value="EMD34320.1"/>
    <property type="molecule type" value="Genomic_DNA"/>
</dbReference>
<keyword evidence="3" id="KW-1185">Reference proteome</keyword>
<feature type="non-terminal residue" evidence="2">
    <location>
        <position position="206"/>
    </location>
</feature>
<dbReference type="STRING" id="914234.M2QQ63"/>
<reference evidence="2 3" key="1">
    <citation type="journal article" date="2012" name="Proc. Natl. Acad. Sci. U.S.A.">
        <title>Comparative genomics of Ceriporiopsis subvermispora and Phanerochaete chrysosporium provide insight into selective ligninolysis.</title>
        <authorList>
            <person name="Fernandez-Fueyo E."/>
            <person name="Ruiz-Duenas F.J."/>
            <person name="Ferreira P."/>
            <person name="Floudas D."/>
            <person name="Hibbett D.S."/>
            <person name="Canessa P."/>
            <person name="Larrondo L.F."/>
            <person name="James T.Y."/>
            <person name="Seelenfreund D."/>
            <person name="Lobos S."/>
            <person name="Polanco R."/>
            <person name="Tello M."/>
            <person name="Honda Y."/>
            <person name="Watanabe T."/>
            <person name="Watanabe T."/>
            <person name="Ryu J.S."/>
            <person name="Kubicek C.P."/>
            <person name="Schmoll M."/>
            <person name="Gaskell J."/>
            <person name="Hammel K.E."/>
            <person name="St John F.J."/>
            <person name="Vanden Wymelenberg A."/>
            <person name="Sabat G."/>
            <person name="Splinter BonDurant S."/>
            <person name="Syed K."/>
            <person name="Yadav J.S."/>
            <person name="Doddapaneni H."/>
            <person name="Subramanian V."/>
            <person name="Lavin J.L."/>
            <person name="Oguiza J.A."/>
            <person name="Perez G."/>
            <person name="Pisabarro A.G."/>
            <person name="Ramirez L."/>
            <person name="Santoyo F."/>
            <person name="Master E."/>
            <person name="Coutinho P.M."/>
            <person name="Henrissat B."/>
            <person name="Lombard V."/>
            <person name="Magnuson J.K."/>
            <person name="Kuees U."/>
            <person name="Hori C."/>
            <person name="Igarashi K."/>
            <person name="Samejima M."/>
            <person name="Held B.W."/>
            <person name="Barry K.W."/>
            <person name="LaButti K.M."/>
            <person name="Lapidus A."/>
            <person name="Lindquist E.A."/>
            <person name="Lucas S.M."/>
            <person name="Riley R."/>
            <person name="Salamov A.A."/>
            <person name="Hoffmeister D."/>
            <person name="Schwenk D."/>
            <person name="Hadar Y."/>
            <person name="Yarden O."/>
            <person name="de Vries R.P."/>
            <person name="Wiebenga A."/>
            <person name="Stenlid J."/>
            <person name="Eastwood D."/>
            <person name="Grigoriev I.V."/>
            <person name="Berka R.M."/>
            <person name="Blanchette R.A."/>
            <person name="Kersten P."/>
            <person name="Martinez A.T."/>
            <person name="Vicuna R."/>
            <person name="Cullen D."/>
        </authorList>
    </citation>
    <scope>NUCLEOTIDE SEQUENCE [LARGE SCALE GENOMIC DNA]</scope>
    <source>
        <strain evidence="2 3">B</strain>
    </source>
</reference>
<evidence type="ECO:0008006" key="4">
    <source>
        <dbReference type="Google" id="ProtNLM"/>
    </source>
</evidence>
<organism evidence="2 3">
    <name type="scientific">Ceriporiopsis subvermispora (strain B)</name>
    <name type="common">White-rot fungus</name>
    <name type="synonym">Gelatoporia subvermispora</name>
    <dbReference type="NCBI Taxonomy" id="914234"/>
    <lineage>
        <taxon>Eukaryota</taxon>
        <taxon>Fungi</taxon>
        <taxon>Dikarya</taxon>
        <taxon>Basidiomycota</taxon>
        <taxon>Agaricomycotina</taxon>
        <taxon>Agaricomycetes</taxon>
        <taxon>Polyporales</taxon>
        <taxon>Gelatoporiaceae</taxon>
        <taxon>Gelatoporia</taxon>
    </lineage>
</organism>
<evidence type="ECO:0000256" key="1">
    <source>
        <dbReference type="SAM" id="MobiDB-lite"/>
    </source>
</evidence>
<sequence>MAWSFRKSTRAAQKIPEDAEEQCHRSFARQALTIRNEGVPAELRVNIDQTNVRLQTPADMTYAPTGSKQVSVLGAEEKRAFTLVVGVSASGELLPFQAIWQGKTDRSLPSSNAPGRHEADKLGFRFEHSNTDTYWSTFPLMCKYVETILIPYYSKKKTRLGLPLSQKCVLQLDVWSVHRGAEFTEWITMRHPWIVRDFVPGGCTGL</sequence>
<dbReference type="HOGENOM" id="CLU_046752_2_0_1"/>
<evidence type="ECO:0000313" key="3">
    <source>
        <dbReference type="Proteomes" id="UP000016930"/>
    </source>
</evidence>
<proteinExistence type="predicted"/>
<gene>
    <name evidence="2" type="ORF">CERSUDRAFT_24720</name>
</gene>
<dbReference type="Proteomes" id="UP000016930">
    <property type="component" value="Unassembled WGS sequence"/>
</dbReference>
<accession>M2QQ63</accession>
<evidence type="ECO:0000313" key="2">
    <source>
        <dbReference type="EMBL" id="EMD34320.1"/>
    </source>
</evidence>
<dbReference type="AlphaFoldDB" id="M2QQ63"/>